<evidence type="ECO:0000259" key="4">
    <source>
        <dbReference type="PROSITE" id="PS50195"/>
    </source>
</evidence>
<evidence type="ECO:0000256" key="1">
    <source>
        <dbReference type="ARBA" id="ARBA00010883"/>
    </source>
</evidence>
<keyword evidence="2" id="KW-0813">Transport</keyword>
<keyword evidence="6" id="KW-1185">Reference proteome</keyword>
<protein>
    <recommendedName>
        <fullName evidence="4">PX domain-containing protein</fullName>
    </recommendedName>
</protein>
<dbReference type="Pfam" id="PF18116">
    <property type="entry name" value="SNX17_FERM_C"/>
    <property type="match status" value="1"/>
</dbReference>
<dbReference type="Gene3D" id="2.30.29.30">
    <property type="entry name" value="Pleckstrin-homology domain (PH domain)/Phosphotyrosine-binding domain (PTB)"/>
    <property type="match status" value="1"/>
</dbReference>
<dbReference type="GO" id="GO:0035091">
    <property type="term" value="F:phosphatidylinositol binding"/>
    <property type="evidence" value="ECO:0007669"/>
    <property type="project" value="InterPro"/>
</dbReference>
<proteinExistence type="inferred from homology"/>
<gene>
    <name evidence="5" type="ORF">CBOVIS_LOCUS3595</name>
</gene>
<keyword evidence="3" id="KW-0653">Protein transport</keyword>
<comment type="similarity">
    <text evidence="1">Belongs to the sorting nexin family.</text>
</comment>
<evidence type="ECO:0000256" key="3">
    <source>
        <dbReference type="ARBA" id="ARBA00022927"/>
    </source>
</evidence>
<feature type="domain" description="PX" evidence="4">
    <location>
        <begin position="76"/>
        <end position="185"/>
    </location>
</feature>
<dbReference type="EMBL" id="CADEPM010000002">
    <property type="protein sequence ID" value="CAB3400721.1"/>
    <property type="molecule type" value="Genomic_DNA"/>
</dbReference>
<dbReference type="InterPro" id="IPR048763">
    <property type="entry name" value="SNX17-31_FERM_F1"/>
</dbReference>
<dbReference type="InterPro" id="IPR001683">
    <property type="entry name" value="PX_dom"/>
</dbReference>
<accession>A0A8S1EKJ7</accession>
<dbReference type="InterPro" id="IPR011993">
    <property type="entry name" value="PH-like_dom_sf"/>
</dbReference>
<dbReference type="PROSITE" id="PS50195">
    <property type="entry name" value="PX"/>
    <property type="match status" value="1"/>
</dbReference>
<dbReference type="Pfam" id="PF00787">
    <property type="entry name" value="PX"/>
    <property type="match status" value="1"/>
</dbReference>
<dbReference type="SUPFAM" id="SSF64268">
    <property type="entry name" value="PX domain"/>
    <property type="match status" value="1"/>
</dbReference>
<dbReference type="SMART" id="SM00312">
    <property type="entry name" value="PX"/>
    <property type="match status" value="1"/>
</dbReference>
<dbReference type="Pfam" id="PF21273">
    <property type="entry name" value="SNX17-27-31_F1_FERM"/>
    <property type="match status" value="1"/>
</dbReference>
<dbReference type="Gene3D" id="3.30.1520.10">
    <property type="entry name" value="Phox-like domain"/>
    <property type="match status" value="1"/>
</dbReference>
<dbReference type="AlphaFoldDB" id="A0A8S1EKJ7"/>
<organism evidence="5 6">
    <name type="scientific">Caenorhabditis bovis</name>
    <dbReference type="NCBI Taxonomy" id="2654633"/>
    <lineage>
        <taxon>Eukaryota</taxon>
        <taxon>Metazoa</taxon>
        <taxon>Ecdysozoa</taxon>
        <taxon>Nematoda</taxon>
        <taxon>Chromadorea</taxon>
        <taxon>Rhabditida</taxon>
        <taxon>Rhabditina</taxon>
        <taxon>Rhabditomorpha</taxon>
        <taxon>Rhabditoidea</taxon>
        <taxon>Rhabditidae</taxon>
        <taxon>Peloderinae</taxon>
        <taxon>Caenorhabditis</taxon>
    </lineage>
</organism>
<dbReference type="PANTHER" id="PTHR12431">
    <property type="entry name" value="SORTING NEXIN 17 AND 27"/>
    <property type="match status" value="1"/>
</dbReference>
<dbReference type="Gene3D" id="1.20.80.60">
    <property type="match status" value="1"/>
</dbReference>
<reference evidence="5 6" key="1">
    <citation type="submission" date="2020-04" db="EMBL/GenBank/DDBJ databases">
        <authorList>
            <person name="Laetsch R D."/>
            <person name="Stevens L."/>
            <person name="Kumar S."/>
            <person name="Blaxter L. M."/>
        </authorList>
    </citation>
    <scope>NUCLEOTIDE SEQUENCE [LARGE SCALE GENOMIC DNA]</scope>
</reference>
<dbReference type="InterPro" id="IPR040842">
    <property type="entry name" value="SNX17/31_FERM"/>
</dbReference>
<dbReference type="InterPro" id="IPR036871">
    <property type="entry name" value="PX_dom_sf"/>
</dbReference>
<dbReference type="GO" id="GO:0006886">
    <property type="term" value="P:intracellular protein transport"/>
    <property type="evidence" value="ECO:0007669"/>
    <property type="project" value="TreeGrafter"/>
</dbReference>
<evidence type="ECO:0000313" key="5">
    <source>
        <dbReference type="EMBL" id="CAB3400721.1"/>
    </source>
</evidence>
<comment type="caution">
    <text evidence="5">The sequence shown here is derived from an EMBL/GenBank/DDBJ whole genome shotgun (WGS) entry which is preliminary data.</text>
</comment>
<dbReference type="PANTHER" id="PTHR12431:SF14">
    <property type="entry name" value="LD15323P"/>
    <property type="match status" value="1"/>
</dbReference>
<dbReference type="OrthoDB" id="5772781at2759"/>
<dbReference type="Proteomes" id="UP000494206">
    <property type="component" value="Unassembled WGS sequence"/>
</dbReference>
<name>A0A8S1EKJ7_9PELO</name>
<dbReference type="GO" id="GO:0032456">
    <property type="term" value="P:endocytic recycling"/>
    <property type="evidence" value="ECO:0007669"/>
    <property type="project" value="TreeGrafter"/>
</dbReference>
<evidence type="ECO:0000256" key="2">
    <source>
        <dbReference type="ARBA" id="ARBA00022448"/>
    </source>
</evidence>
<dbReference type="Gene3D" id="3.10.20.90">
    <property type="entry name" value="Phosphatidylinositol 3-kinase Catalytic Subunit, Chain A, domain 1"/>
    <property type="match status" value="1"/>
</dbReference>
<evidence type="ECO:0000313" key="6">
    <source>
        <dbReference type="Proteomes" id="UP000494206"/>
    </source>
</evidence>
<dbReference type="GO" id="GO:0005769">
    <property type="term" value="C:early endosome"/>
    <property type="evidence" value="ECO:0007669"/>
    <property type="project" value="TreeGrafter"/>
</dbReference>
<sequence length="554" mass="63804">MVSSGALLSAYSPTSHLIDKDAPSSSSLFQEELEIARSMRNAKIIDHDCEPANNRDCVTLNVFYPIDADSHSNMIHIDVPDTQTLVEKSDGTSKYVAYNIYINGWFHSRVRFSHLLEFADILKHKFGHKYKGPEFPPKKLLKLDSKAVDERRQKICKYFQAVVQHPEIARHYYVEKKFLDFQIDSFRATSNYVTIDVFLGDGEKILIKCNISDSTNDVMKMIAEKLGFSNSDKFIWNFGLFMGRTRDNSTPTYSISPDNFDPIVIRLLKNFEAPYISLSTSNQRFAADGVYHILVIRKLIWDPRAEEPLLDDRLFVNLLYRQASQDYRNGHITGVKDEAEVKLRTIIEKGERSDEAMFIRSCHLIPSYSYEILSDCISDFPRPNTRAGVKFGRRQMVLTYKDENGKRAQSIFRATRIRIWRITQVLEKVSFQFEYLMARDSFEWITLQTDQAILMSQLLQSIGAEILYEHNSLSVEQQILKEKSSKGMLVEKDESEIVPRDPKKPIIVLKNAVEGNNPLDALKNIQSARKMKTTISEEIPQKNEAFSNITDEDL</sequence>